<accession>A0ABS5ZCR5</accession>
<keyword evidence="1" id="KW-0732">Signal</keyword>
<dbReference type="EMBL" id="JAGSOY010000014">
    <property type="protein sequence ID" value="MBU2711060.1"/>
    <property type="molecule type" value="Genomic_DNA"/>
</dbReference>
<comment type="caution">
    <text evidence="3">The sequence shown here is derived from an EMBL/GenBank/DDBJ whole genome shotgun (WGS) entry which is preliminary data.</text>
</comment>
<feature type="signal peptide" evidence="1">
    <location>
        <begin position="1"/>
        <end position="20"/>
    </location>
</feature>
<name>A0ABS5ZCR5_9GAMM</name>
<reference evidence="3 4" key="1">
    <citation type="submission" date="2021-04" db="EMBL/GenBank/DDBJ databases">
        <authorList>
            <person name="Pira H."/>
            <person name="Risdian C."/>
            <person name="Wink J."/>
        </authorList>
    </citation>
    <scope>NUCLEOTIDE SEQUENCE [LARGE SCALE GENOMIC DNA]</scope>
    <source>
        <strain evidence="3 4">WH53</strain>
    </source>
</reference>
<keyword evidence="4" id="KW-1185">Reference proteome</keyword>
<dbReference type="Pfam" id="PF04069">
    <property type="entry name" value="OpuAC"/>
    <property type="match status" value="1"/>
</dbReference>
<protein>
    <submittedName>
        <fullName evidence="3">Choline ABC transporter substrate-binding protein</fullName>
    </submittedName>
</protein>
<dbReference type="InterPro" id="IPR007210">
    <property type="entry name" value="ABC_Gly_betaine_transp_sub-bd"/>
</dbReference>
<dbReference type="InterPro" id="IPR017783">
    <property type="entry name" value="ABC_choline_sub-bd"/>
</dbReference>
<dbReference type="RefSeq" id="WP_215819225.1">
    <property type="nucleotide sequence ID" value="NZ_JAGSOY010000014.1"/>
</dbReference>
<evidence type="ECO:0000313" key="4">
    <source>
        <dbReference type="Proteomes" id="UP000690515"/>
    </source>
</evidence>
<proteinExistence type="predicted"/>
<dbReference type="SUPFAM" id="SSF53850">
    <property type="entry name" value="Periplasmic binding protein-like II"/>
    <property type="match status" value="1"/>
</dbReference>
<evidence type="ECO:0000313" key="3">
    <source>
        <dbReference type="EMBL" id="MBU2711060.1"/>
    </source>
</evidence>
<evidence type="ECO:0000256" key="1">
    <source>
        <dbReference type="SAM" id="SignalP"/>
    </source>
</evidence>
<evidence type="ECO:0000259" key="2">
    <source>
        <dbReference type="Pfam" id="PF04069"/>
    </source>
</evidence>
<sequence length="311" mass="34847">MNYIRSLLILSLTFFSSLVAADNQCKTIRFADVGWTDITATTALTSVILEGLGYQTETKLLSVPVTYKSLASGDIDVFLGNWMPTMENDIAPYRKKDTIDVLSKNLTGAKYTLAVPRYVYEEGVKTFADIVKYANKFQQRIYGIEPGNDGNRIIQDMINQNAFKLGEFKVVESSEAGMLSQVKRAIKRNQWIVFLGWEPHPMNTQFDLVYLPGGDKFFGPNLGGAEVYTNVRKNFAQECTNAGQLLNNMQFSLAMENAVMDSILNQGLSPKEASKQWLRNNLKVLTQWLENIKTVDGKPGHNAVTESLKQS</sequence>
<dbReference type="Gene3D" id="3.40.190.10">
    <property type="entry name" value="Periplasmic binding protein-like II"/>
    <property type="match status" value="1"/>
</dbReference>
<dbReference type="Proteomes" id="UP000690515">
    <property type="component" value="Unassembled WGS sequence"/>
</dbReference>
<feature type="chain" id="PRO_5046150545" evidence="1">
    <location>
        <begin position="21"/>
        <end position="311"/>
    </location>
</feature>
<organism evidence="3 4">
    <name type="scientific">Zooshikella harenae</name>
    <dbReference type="NCBI Taxonomy" id="2827238"/>
    <lineage>
        <taxon>Bacteria</taxon>
        <taxon>Pseudomonadati</taxon>
        <taxon>Pseudomonadota</taxon>
        <taxon>Gammaproteobacteria</taxon>
        <taxon>Oceanospirillales</taxon>
        <taxon>Zooshikellaceae</taxon>
        <taxon>Zooshikella</taxon>
    </lineage>
</organism>
<dbReference type="NCBIfam" id="TIGR03414">
    <property type="entry name" value="ABC_choline_bnd"/>
    <property type="match status" value="1"/>
</dbReference>
<dbReference type="Gene3D" id="3.40.190.100">
    <property type="entry name" value="Glycine betaine-binding periplasmic protein, domain 2"/>
    <property type="match status" value="1"/>
</dbReference>
<feature type="domain" description="ABC-type glycine betaine transport system substrate-binding" evidence="2">
    <location>
        <begin position="26"/>
        <end position="279"/>
    </location>
</feature>
<dbReference type="CDD" id="cd13640">
    <property type="entry name" value="PBP2_ChoX"/>
    <property type="match status" value="1"/>
</dbReference>
<gene>
    <name evidence="3" type="ORF">KCG35_08310</name>
</gene>